<organism evidence="1 2">
    <name type="scientific">Ficus carica</name>
    <name type="common">Common fig</name>
    <dbReference type="NCBI Taxonomy" id="3494"/>
    <lineage>
        <taxon>Eukaryota</taxon>
        <taxon>Viridiplantae</taxon>
        <taxon>Streptophyta</taxon>
        <taxon>Embryophyta</taxon>
        <taxon>Tracheophyta</taxon>
        <taxon>Spermatophyta</taxon>
        <taxon>Magnoliopsida</taxon>
        <taxon>eudicotyledons</taxon>
        <taxon>Gunneridae</taxon>
        <taxon>Pentapetalae</taxon>
        <taxon>rosids</taxon>
        <taxon>fabids</taxon>
        <taxon>Rosales</taxon>
        <taxon>Moraceae</taxon>
        <taxon>Ficeae</taxon>
        <taxon>Ficus</taxon>
    </lineage>
</organism>
<proteinExistence type="predicted"/>
<evidence type="ECO:0000313" key="1">
    <source>
        <dbReference type="EMBL" id="GMN58064.1"/>
    </source>
</evidence>
<dbReference type="AlphaFoldDB" id="A0AA88DNP2"/>
<name>A0AA88DNP2_FICCA</name>
<gene>
    <name evidence="1" type="ORF">TIFTF001_027172</name>
</gene>
<comment type="caution">
    <text evidence="1">The sequence shown here is derived from an EMBL/GenBank/DDBJ whole genome shotgun (WGS) entry which is preliminary data.</text>
</comment>
<dbReference type="EMBL" id="BTGU01000075">
    <property type="protein sequence ID" value="GMN58064.1"/>
    <property type="molecule type" value="Genomic_DNA"/>
</dbReference>
<dbReference type="Proteomes" id="UP001187192">
    <property type="component" value="Unassembled WGS sequence"/>
</dbReference>
<protein>
    <submittedName>
        <fullName evidence="1">Uncharacterized protein</fullName>
    </submittedName>
</protein>
<keyword evidence="2" id="KW-1185">Reference proteome</keyword>
<reference evidence="1" key="1">
    <citation type="submission" date="2023-07" db="EMBL/GenBank/DDBJ databases">
        <title>draft genome sequence of fig (Ficus carica).</title>
        <authorList>
            <person name="Takahashi T."/>
            <person name="Nishimura K."/>
        </authorList>
    </citation>
    <scope>NUCLEOTIDE SEQUENCE</scope>
</reference>
<accession>A0AA88DNP2</accession>
<evidence type="ECO:0000313" key="2">
    <source>
        <dbReference type="Proteomes" id="UP001187192"/>
    </source>
</evidence>
<sequence>MTRRILPQPILKALAERSRSLCPVVEHTGDRSKWGNLRKGQRDLKEYNLSRECLRSRHIRATGLRTQADRKESVSMPIVARSRCDHNRLREDTVIIYESKTNVFDRLG</sequence>